<evidence type="ECO:0000256" key="4">
    <source>
        <dbReference type="PIRSR" id="PIRSR000097-3"/>
    </source>
</evidence>
<evidence type="ECO:0000256" key="3">
    <source>
        <dbReference type="PIRSR" id="PIRSR000097-2"/>
    </source>
</evidence>
<evidence type="ECO:0000256" key="1">
    <source>
        <dbReference type="ARBA" id="ARBA00023002"/>
    </source>
</evidence>
<dbReference type="InterPro" id="IPR023210">
    <property type="entry name" value="NADP_OxRdtase_dom"/>
</dbReference>
<evidence type="ECO:0000259" key="5">
    <source>
        <dbReference type="Pfam" id="PF00248"/>
    </source>
</evidence>
<dbReference type="PIRSF" id="PIRSF000097">
    <property type="entry name" value="AKR"/>
    <property type="match status" value="1"/>
</dbReference>
<dbReference type="Pfam" id="PF00248">
    <property type="entry name" value="Aldo_ket_red"/>
    <property type="match status" value="1"/>
</dbReference>
<keyword evidence="8" id="KW-1185">Reference proteome</keyword>
<keyword evidence="1" id="KW-0560">Oxidoreductase</keyword>
<dbReference type="PROSITE" id="PS00062">
    <property type="entry name" value="ALDOKETO_REDUCTASE_2"/>
    <property type="match status" value="1"/>
</dbReference>
<dbReference type="OrthoDB" id="416253at2759"/>
<feature type="binding site" evidence="3">
    <location>
        <position position="98"/>
    </location>
    <ligand>
        <name>substrate</name>
    </ligand>
</feature>
<reference evidence="6 7" key="1">
    <citation type="journal article" date="2014" name="PLoS Genet.">
        <title>The Genome of Spironucleus salmonicida Highlights a Fish Pathogen Adapted to Fluctuating Environments.</title>
        <authorList>
            <person name="Xu F."/>
            <person name="Jerlstrom-Hultqvist J."/>
            <person name="Einarsson E."/>
            <person name="Astvaldsson A."/>
            <person name="Svard S.G."/>
            <person name="Andersson J.O."/>
        </authorList>
    </citation>
    <scope>NUCLEOTIDE SEQUENCE</scope>
    <source>
        <strain evidence="7">ATCC 50377</strain>
    </source>
</reference>
<dbReference type="VEuPathDB" id="GiardiaDB:SS50377_23789"/>
<dbReference type="PANTHER" id="PTHR11732">
    <property type="entry name" value="ALDO/KETO REDUCTASE"/>
    <property type="match status" value="1"/>
</dbReference>
<dbReference type="EMBL" id="AUWU02000004">
    <property type="protein sequence ID" value="KAH0573854.1"/>
    <property type="molecule type" value="Genomic_DNA"/>
</dbReference>
<accession>V6LP61</accession>
<dbReference type="InterPro" id="IPR018170">
    <property type="entry name" value="Aldo/ket_reductase_CS"/>
</dbReference>
<evidence type="ECO:0000313" key="8">
    <source>
        <dbReference type="Proteomes" id="UP000018208"/>
    </source>
</evidence>
<sequence>MIPQIGFGTYQAPLDATKEIVLNALNTGYKHIDCAFVYKNETAVGEAFQEFFQSHDRSDYWITTKLWNTNHNPSNVTQQLQQQLVTLKLDYVDLFLIHWPVCFQHGKQLVPRNDKGEVLLESGFSIMDTYRAMESLVDTGLTKHIGVSNFNVALINDLLSGARIKPLVNQIESHPFFQNEGLIQFCLKNGLHITAYSPLGGFYQGVSGIQKFSDDVKLQEIALGLGVSIAQIVLKWHLQRFNTNKYSIIPKSSCQERIKSNFKLEFTLTEEQMIYINSLNKNERSCDPIEYWQIPLFD</sequence>
<dbReference type="GO" id="GO:0016616">
    <property type="term" value="F:oxidoreductase activity, acting on the CH-OH group of donors, NAD or NADP as acceptor"/>
    <property type="evidence" value="ECO:0007669"/>
    <property type="project" value="UniProtKB-ARBA"/>
</dbReference>
<dbReference type="Gene3D" id="3.20.20.100">
    <property type="entry name" value="NADP-dependent oxidoreductase domain"/>
    <property type="match status" value="1"/>
</dbReference>
<gene>
    <name evidence="6" type="ORF">SS50377_13549</name>
    <name evidence="7" type="ORF">SS50377_23789</name>
</gene>
<dbReference type="PRINTS" id="PR00069">
    <property type="entry name" value="ALDKETRDTASE"/>
</dbReference>
<dbReference type="EMBL" id="KI546074">
    <property type="protein sequence ID" value="EST46467.1"/>
    <property type="molecule type" value="Genomic_DNA"/>
</dbReference>
<dbReference type="Proteomes" id="UP000018208">
    <property type="component" value="Unassembled WGS sequence"/>
</dbReference>
<dbReference type="FunFam" id="3.20.20.100:FF:000002">
    <property type="entry name" value="2,5-diketo-D-gluconic acid reductase A"/>
    <property type="match status" value="1"/>
</dbReference>
<dbReference type="AlphaFoldDB" id="V6LP61"/>
<feature type="site" description="Lowers pKa of active site Tyr" evidence="4">
    <location>
        <position position="65"/>
    </location>
</feature>
<dbReference type="InterPro" id="IPR036812">
    <property type="entry name" value="NAD(P)_OxRdtase_dom_sf"/>
</dbReference>
<evidence type="ECO:0000313" key="6">
    <source>
        <dbReference type="EMBL" id="EST46467.1"/>
    </source>
</evidence>
<protein>
    <submittedName>
        <fullName evidence="6">Aldo/keto reductase</fullName>
    </submittedName>
    <submittedName>
        <fullName evidence="7">Aldose reductase</fullName>
    </submittedName>
</protein>
<dbReference type="SUPFAM" id="SSF51430">
    <property type="entry name" value="NAD(P)-linked oxidoreductase"/>
    <property type="match status" value="1"/>
</dbReference>
<feature type="domain" description="NADP-dependent oxidoreductase" evidence="5">
    <location>
        <begin position="5"/>
        <end position="280"/>
    </location>
</feature>
<dbReference type="InterPro" id="IPR020471">
    <property type="entry name" value="AKR"/>
</dbReference>
<feature type="active site" description="Proton donor" evidence="2">
    <location>
        <position position="38"/>
    </location>
</feature>
<proteinExistence type="predicted"/>
<evidence type="ECO:0000313" key="7">
    <source>
        <dbReference type="EMBL" id="KAH0573854.1"/>
    </source>
</evidence>
<dbReference type="PROSITE" id="PS00063">
    <property type="entry name" value="ALDOKETO_REDUCTASE_3"/>
    <property type="match status" value="1"/>
</dbReference>
<organism evidence="6">
    <name type="scientific">Spironucleus salmonicida</name>
    <dbReference type="NCBI Taxonomy" id="348837"/>
    <lineage>
        <taxon>Eukaryota</taxon>
        <taxon>Metamonada</taxon>
        <taxon>Diplomonadida</taxon>
        <taxon>Hexamitidae</taxon>
        <taxon>Hexamitinae</taxon>
        <taxon>Spironucleus</taxon>
    </lineage>
</organism>
<reference evidence="7" key="2">
    <citation type="submission" date="2020-12" db="EMBL/GenBank/DDBJ databases">
        <title>New Spironucleus salmonicida genome in near-complete chromosomes.</title>
        <authorList>
            <person name="Xu F."/>
            <person name="Kurt Z."/>
            <person name="Jimenez-Gonzalez A."/>
            <person name="Astvaldsson A."/>
            <person name="Andersson J.O."/>
            <person name="Svard S.G."/>
        </authorList>
    </citation>
    <scope>NUCLEOTIDE SEQUENCE</scope>
    <source>
        <strain evidence="7">ATCC 50377</strain>
    </source>
</reference>
<evidence type="ECO:0000256" key="2">
    <source>
        <dbReference type="PIRSR" id="PIRSR000097-1"/>
    </source>
</evidence>
<name>V6LP61_9EUKA</name>